<evidence type="ECO:0000256" key="5">
    <source>
        <dbReference type="ARBA" id="ARBA00022825"/>
    </source>
</evidence>
<dbReference type="Gene3D" id="3.50.30.30">
    <property type="match status" value="1"/>
</dbReference>
<evidence type="ECO:0000259" key="9">
    <source>
        <dbReference type="Pfam" id="PF00082"/>
    </source>
</evidence>
<dbReference type="Proteomes" id="UP001283341">
    <property type="component" value="Unassembled WGS sequence"/>
</dbReference>
<keyword evidence="3 8" id="KW-0732">Signal</keyword>
<feature type="chain" id="PRO_5042209978" evidence="8">
    <location>
        <begin position="17"/>
        <end position="916"/>
    </location>
</feature>
<dbReference type="GO" id="GO:0004252">
    <property type="term" value="F:serine-type endopeptidase activity"/>
    <property type="evidence" value="ECO:0007669"/>
    <property type="project" value="UniProtKB-UniRule"/>
</dbReference>
<dbReference type="InterPro" id="IPR015500">
    <property type="entry name" value="Peptidase_S8_subtilisin-rel"/>
</dbReference>
<protein>
    <submittedName>
        <fullName evidence="11">Peptidase S8/S53 domain-containing protein</fullName>
    </submittedName>
</protein>
<gene>
    <name evidence="11" type="ORF">B0H66DRAFT_644056</name>
</gene>
<dbReference type="InterPro" id="IPR036852">
    <property type="entry name" value="Peptidase_S8/S53_dom_sf"/>
</dbReference>
<accession>A0AAE0HUR2</accession>
<dbReference type="PRINTS" id="PR00723">
    <property type="entry name" value="SUBTILISIN"/>
</dbReference>
<keyword evidence="2 7" id="KW-0645">Protease</keyword>
<dbReference type="InterPro" id="IPR000209">
    <property type="entry name" value="Peptidase_S8/S53_dom"/>
</dbReference>
<comment type="similarity">
    <text evidence="1 7">Belongs to the peptidase S8 family.</text>
</comment>
<keyword evidence="4 7" id="KW-0378">Hydrolase</keyword>
<dbReference type="Pfam" id="PF00082">
    <property type="entry name" value="Peptidase_S8"/>
    <property type="match status" value="1"/>
</dbReference>
<evidence type="ECO:0000256" key="3">
    <source>
        <dbReference type="ARBA" id="ARBA00022729"/>
    </source>
</evidence>
<dbReference type="Gene3D" id="2.60.40.10">
    <property type="entry name" value="Immunoglobulins"/>
    <property type="match status" value="1"/>
</dbReference>
<dbReference type="InterPro" id="IPR013783">
    <property type="entry name" value="Ig-like_fold"/>
</dbReference>
<feature type="active site" description="Charge relay system" evidence="6 7">
    <location>
        <position position="147"/>
    </location>
</feature>
<dbReference type="GO" id="GO:0016020">
    <property type="term" value="C:membrane"/>
    <property type="evidence" value="ECO:0007669"/>
    <property type="project" value="InterPro"/>
</dbReference>
<name>A0AAE0HUR2_9PEZI</name>
<feature type="active site" description="Charge relay system" evidence="6 7">
    <location>
        <position position="196"/>
    </location>
</feature>
<dbReference type="PANTHER" id="PTHR43806:SF66">
    <property type="entry name" value="SERIN ENDOPEPTIDASE"/>
    <property type="match status" value="1"/>
</dbReference>
<organism evidence="11 12">
    <name type="scientific">Apodospora peruviana</name>
    <dbReference type="NCBI Taxonomy" id="516989"/>
    <lineage>
        <taxon>Eukaryota</taxon>
        <taxon>Fungi</taxon>
        <taxon>Dikarya</taxon>
        <taxon>Ascomycota</taxon>
        <taxon>Pezizomycotina</taxon>
        <taxon>Sordariomycetes</taxon>
        <taxon>Sordariomycetidae</taxon>
        <taxon>Sordariales</taxon>
        <taxon>Lasiosphaeriaceae</taxon>
        <taxon>Apodospora</taxon>
    </lineage>
</organism>
<feature type="signal peptide" evidence="8">
    <location>
        <begin position="1"/>
        <end position="16"/>
    </location>
</feature>
<evidence type="ECO:0000256" key="8">
    <source>
        <dbReference type="SAM" id="SignalP"/>
    </source>
</evidence>
<reference evidence="11" key="2">
    <citation type="submission" date="2023-06" db="EMBL/GenBank/DDBJ databases">
        <authorList>
            <consortium name="Lawrence Berkeley National Laboratory"/>
            <person name="Haridas S."/>
            <person name="Hensen N."/>
            <person name="Bonometti L."/>
            <person name="Westerberg I."/>
            <person name="Brannstrom I.O."/>
            <person name="Guillou S."/>
            <person name="Cros-Aarteil S."/>
            <person name="Calhoun S."/>
            <person name="Kuo A."/>
            <person name="Mondo S."/>
            <person name="Pangilinan J."/>
            <person name="Riley R."/>
            <person name="Labutti K."/>
            <person name="Andreopoulos B."/>
            <person name="Lipzen A."/>
            <person name="Chen C."/>
            <person name="Yanf M."/>
            <person name="Daum C."/>
            <person name="Ng V."/>
            <person name="Clum A."/>
            <person name="Steindorff A."/>
            <person name="Ohm R."/>
            <person name="Martin F."/>
            <person name="Silar P."/>
            <person name="Natvig D."/>
            <person name="Lalanne C."/>
            <person name="Gautier V."/>
            <person name="Ament-Velasquez S.L."/>
            <person name="Kruys A."/>
            <person name="Hutchinson M.I."/>
            <person name="Powell A.J."/>
            <person name="Barry K."/>
            <person name="Miller A.N."/>
            <person name="Grigoriev I.V."/>
            <person name="Debuchy R."/>
            <person name="Gladieux P."/>
            <person name="Thoren M.H."/>
            <person name="Johannesson H."/>
        </authorList>
    </citation>
    <scope>NUCLEOTIDE SEQUENCE</scope>
    <source>
        <strain evidence="11">CBS 118394</strain>
    </source>
</reference>
<dbReference type="EMBL" id="JAUEDM010000008">
    <property type="protein sequence ID" value="KAK3312914.1"/>
    <property type="molecule type" value="Genomic_DNA"/>
</dbReference>
<feature type="active site" description="Charge relay system" evidence="6 7">
    <location>
        <position position="520"/>
    </location>
</feature>
<dbReference type="SUPFAM" id="SSF52743">
    <property type="entry name" value="Subtilisin-like"/>
    <property type="match status" value="1"/>
</dbReference>
<dbReference type="InterPro" id="IPR050131">
    <property type="entry name" value="Peptidase_S8_subtilisin-like"/>
</dbReference>
<dbReference type="Pfam" id="PF06280">
    <property type="entry name" value="fn3_5"/>
    <property type="match status" value="1"/>
</dbReference>
<dbReference type="AlphaFoldDB" id="A0AAE0HUR2"/>
<dbReference type="PROSITE" id="PS51892">
    <property type="entry name" value="SUBTILASE"/>
    <property type="match status" value="1"/>
</dbReference>
<evidence type="ECO:0000256" key="6">
    <source>
        <dbReference type="PIRSR" id="PIRSR615500-1"/>
    </source>
</evidence>
<proteinExistence type="inferred from homology"/>
<comment type="caution">
    <text evidence="11">The sequence shown here is derived from an EMBL/GenBank/DDBJ whole genome shotgun (WGS) entry which is preliminary data.</text>
</comment>
<dbReference type="InterPro" id="IPR010435">
    <property type="entry name" value="C5a/SBT2-like_Fn3"/>
</dbReference>
<evidence type="ECO:0000256" key="2">
    <source>
        <dbReference type="ARBA" id="ARBA00022670"/>
    </source>
</evidence>
<dbReference type="GO" id="GO:0006508">
    <property type="term" value="P:proteolysis"/>
    <property type="evidence" value="ECO:0007669"/>
    <property type="project" value="UniProtKB-KW"/>
</dbReference>
<dbReference type="PANTHER" id="PTHR43806">
    <property type="entry name" value="PEPTIDASE S8"/>
    <property type="match status" value="1"/>
</dbReference>
<dbReference type="InterPro" id="IPR023827">
    <property type="entry name" value="Peptidase_S8_Asp-AS"/>
</dbReference>
<dbReference type="PROSITE" id="PS00137">
    <property type="entry name" value="SUBTILASE_HIS"/>
    <property type="match status" value="1"/>
</dbReference>
<sequence>MHLLKLLAVLPLFVAAQETVDSEPAQNAAAPIPDQYIIEVPKGQTDAVATRLRGRKGLEVLKTFNSGVFSGLSIRLKNQTTLEGVKNTTGAIKAWNSVRYNIKLPTPSLVLNGNAIPENYTFLPFINADKVHAAGFTGKGVKVGVIDTGINLNHPAFGNCWGQPGCKIAGGYDFVGDTFPDGPVVQDPSPNDSGQHGTHVAGIIAGKTNGFSGIAPDASIYAYKVYGPHDATTSDAFVEAFAKAEADDVDVINCSFGGGAGWPDDALGLIAARLMDKGVVVNFAAMNSGAKGPVHLSDSAVNKDVVTVASTDAPVRIFHPPPTVEATVNGQNTTRPFVYVRENGAGADPPSFPAGWPIVPWPTNKTDDAQGCGPWPGTPPTFPSIVMVRQAKACSISDQETNVKQNGVFLMIVYNNDSSPITSPTIPDSHGPTYVISKVDGEAIVDLYTAGGNPSINWHAEPITLPGKAVADPLGGFPSAFTSWGPAYDMAVTKPDVAAPGGNILSAIAGDGWGEMSGTSMATPMLSGVAALWISAHGGRKVWGSKTAYMIKNRVIASGRTVPWRTVRPADGTPPVTVNANAPVTQVGSGLVDAWHVVNAKTQLTFSNIALNDLGHFNGTWNVVVENTGKTAATYTFSLKPAAGFNMQSVSNKGYLASAEELQPKSYAPTMTFPTGTFSVPAGQKKTATFKFTAPVGLDDSLLPIYDGTIVITSNNGETAVVPYQGAAFDLRAQLAGKMFPPGYPKQVSGPKKQDIAQYHTYNFDLSPSVASYPNVTVHLKYHSPEVRWDIFPSGWKEPSWTYPPENSPNYIGGATYYFNQSTSVFDPASLSKEDVNTFPLTRLPRTVYHNSTSGQTFEDTYHFMWFGKLSGGGSYITPGNYTMRLAALAPFGDPKKSADWTVWKTPDITVLPYNP</sequence>
<evidence type="ECO:0000256" key="1">
    <source>
        <dbReference type="ARBA" id="ARBA00011073"/>
    </source>
</evidence>
<dbReference type="PROSITE" id="PS00136">
    <property type="entry name" value="SUBTILASE_ASP"/>
    <property type="match status" value="1"/>
</dbReference>
<evidence type="ECO:0000256" key="4">
    <source>
        <dbReference type="ARBA" id="ARBA00022801"/>
    </source>
</evidence>
<dbReference type="InterPro" id="IPR022398">
    <property type="entry name" value="Peptidase_S8_His-AS"/>
</dbReference>
<dbReference type="Gene3D" id="3.40.50.200">
    <property type="entry name" value="Peptidase S8/S53 domain"/>
    <property type="match status" value="1"/>
</dbReference>
<feature type="domain" description="Peptidase S8/S53" evidence="9">
    <location>
        <begin position="138"/>
        <end position="552"/>
    </location>
</feature>
<evidence type="ECO:0000259" key="10">
    <source>
        <dbReference type="Pfam" id="PF06280"/>
    </source>
</evidence>
<dbReference type="CDD" id="cd07489">
    <property type="entry name" value="Peptidases_S8_5"/>
    <property type="match status" value="1"/>
</dbReference>
<dbReference type="InterPro" id="IPR034187">
    <property type="entry name" value="Peptidases_S8_5"/>
</dbReference>
<keyword evidence="12" id="KW-1185">Reference proteome</keyword>
<keyword evidence="5 7" id="KW-0720">Serine protease</keyword>
<feature type="domain" description="C5a peptidase/Subtilisin-like protease SBT2-like Fn3-like" evidence="10">
    <location>
        <begin position="609"/>
        <end position="724"/>
    </location>
</feature>
<reference evidence="11" key="1">
    <citation type="journal article" date="2023" name="Mol. Phylogenet. Evol.">
        <title>Genome-scale phylogeny and comparative genomics of the fungal order Sordariales.</title>
        <authorList>
            <person name="Hensen N."/>
            <person name="Bonometti L."/>
            <person name="Westerberg I."/>
            <person name="Brannstrom I.O."/>
            <person name="Guillou S."/>
            <person name="Cros-Aarteil S."/>
            <person name="Calhoun S."/>
            <person name="Haridas S."/>
            <person name="Kuo A."/>
            <person name="Mondo S."/>
            <person name="Pangilinan J."/>
            <person name="Riley R."/>
            <person name="LaButti K."/>
            <person name="Andreopoulos B."/>
            <person name="Lipzen A."/>
            <person name="Chen C."/>
            <person name="Yan M."/>
            <person name="Daum C."/>
            <person name="Ng V."/>
            <person name="Clum A."/>
            <person name="Steindorff A."/>
            <person name="Ohm R.A."/>
            <person name="Martin F."/>
            <person name="Silar P."/>
            <person name="Natvig D.O."/>
            <person name="Lalanne C."/>
            <person name="Gautier V."/>
            <person name="Ament-Velasquez S.L."/>
            <person name="Kruys A."/>
            <person name="Hutchinson M.I."/>
            <person name="Powell A.J."/>
            <person name="Barry K."/>
            <person name="Miller A.N."/>
            <person name="Grigoriev I.V."/>
            <person name="Debuchy R."/>
            <person name="Gladieux P."/>
            <person name="Hiltunen Thoren M."/>
            <person name="Johannesson H."/>
        </authorList>
    </citation>
    <scope>NUCLEOTIDE SEQUENCE</scope>
    <source>
        <strain evidence="11">CBS 118394</strain>
    </source>
</reference>
<evidence type="ECO:0000313" key="12">
    <source>
        <dbReference type="Proteomes" id="UP001283341"/>
    </source>
</evidence>
<evidence type="ECO:0000313" key="11">
    <source>
        <dbReference type="EMBL" id="KAK3312914.1"/>
    </source>
</evidence>
<evidence type="ECO:0000256" key="7">
    <source>
        <dbReference type="PROSITE-ProRule" id="PRU01240"/>
    </source>
</evidence>